<evidence type="ECO:0000313" key="3">
    <source>
        <dbReference type="Proteomes" id="UP000253226"/>
    </source>
</evidence>
<keyword evidence="1" id="KW-0472">Membrane</keyword>
<accession>A0A367W6E9</accession>
<gene>
    <name evidence="2" type="ORF">TH19_13100</name>
</gene>
<comment type="caution">
    <text evidence="2">The sequence shown here is derived from an EMBL/GenBank/DDBJ whole genome shotgun (WGS) entry which is preliminary data.</text>
</comment>
<dbReference type="RefSeq" id="WP_114102694.1">
    <property type="nucleotide sequence ID" value="NZ_JPWF01000007.1"/>
</dbReference>
<protein>
    <submittedName>
        <fullName evidence="2">Uncharacterized protein</fullName>
    </submittedName>
</protein>
<keyword evidence="1" id="KW-1133">Transmembrane helix</keyword>
<dbReference type="AlphaFoldDB" id="A0A367W6E9"/>
<evidence type="ECO:0000256" key="1">
    <source>
        <dbReference type="SAM" id="Phobius"/>
    </source>
</evidence>
<dbReference type="Proteomes" id="UP000253226">
    <property type="component" value="Unassembled WGS sequence"/>
</dbReference>
<dbReference type="OrthoDB" id="7362432at2"/>
<dbReference type="EMBL" id="JPWF01000007">
    <property type="protein sequence ID" value="RCK36839.1"/>
    <property type="molecule type" value="Genomic_DNA"/>
</dbReference>
<keyword evidence="1" id="KW-0812">Transmembrane</keyword>
<proteinExistence type="predicted"/>
<reference evidence="2 3" key="1">
    <citation type="submission" date="2014-07" db="EMBL/GenBank/DDBJ databases">
        <title>Draft genome sequence of Thalassospira profundimaris 35.</title>
        <authorList>
            <person name="Lai Q."/>
            <person name="Shao Z."/>
        </authorList>
    </citation>
    <scope>NUCLEOTIDE SEQUENCE [LARGE SCALE GENOMIC DNA]</scope>
    <source>
        <strain evidence="2 3">35</strain>
    </source>
</reference>
<feature type="transmembrane region" description="Helical" evidence="1">
    <location>
        <begin position="68"/>
        <end position="94"/>
    </location>
</feature>
<sequence>MAHDETGQEDRRPVYLPENRHHWASNDEVNKPVVDLSRGPVRARFKRKDPTTPALSPAEWMRENLPQIGATAIVAIVIGCVVVAAYTDLAGIVLR</sequence>
<organism evidence="2 3">
    <name type="scientific">Thalassospira profundimaris</name>
    <dbReference type="NCBI Taxonomy" id="502049"/>
    <lineage>
        <taxon>Bacteria</taxon>
        <taxon>Pseudomonadati</taxon>
        <taxon>Pseudomonadota</taxon>
        <taxon>Alphaproteobacteria</taxon>
        <taxon>Rhodospirillales</taxon>
        <taxon>Thalassospiraceae</taxon>
        <taxon>Thalassospira</taxon>
    </lineage>
</organism>
<evidence type="ECO:0000313" key="2">
    <source>
        <dbReference type="EMBL" id="RCK36839.1"/>
    </source>
</evidence>
<name>A0A367W6E9_9PROT</name>